<gene>
    <name evidence="2" type="ORF">MNBD_ALPHA05-500</name>
</gene>
<proteinExistence type="predicted"/>
<keyword evidence="1" id="KW-0472">Membrane</keyword>
<accession>A0A3B0S580</accession>
<evidence type="ECO:0000313" key="2">
    <source>
        <dbReference type="EMBL" id="VAV99032.1"/>
    </source>
</evidence>
<protein>
    <submittedName>
        <fullName evidence="2">Uncharacterized protein</fullName>
    </submittedName>
</protein>
<keyword evidence="1" id="KW-1133">Transmembrane helix</keyword>
<sequence>MEDLQYIIGIGFSGADVGRAIFLAFVFAMYAKKDTNIWTVALIALAIDRTIWPITAMAISGAEVQAIIASTGALFTTLLDDLGIYIVRYLGIVVMISGFIGLRTGVHKFMPKKRKTAHA</sequence>
<reference evidence="2" key="1">
    <citation type="submission" date="2018-06" db="EMBL/GenBank/DDBJ databases">
        <authorList>
            <person name="Zhirakovskaya E."/>
        </authorList>
    </citation>
    <scope>NUCLEOTIDE SEQUENCE</scope>
</reference>
<feature type="transmembrane region" description="Helical" evidence="1">
    <location>
        <begin position="82"/>
        <end position="106"/>
    </location>
</feature>
<keyword evidence="1" id="KW-0812">Transmembrane</keyword>
<organism evidence="2">
    <name type="scientific">hydrothermal vent metagenome</name>
    <dbReference type="NCBI Taxonomy" id="652676"/>
    <lineage>
        <taxon>unclassified sequences</taxon>
        <taxon>metagenomes</taxon>
        <taxon>ecological metagenomes</taxon>
    </lineage>
</organism>
<name>A0A3B0S580_9ZZZZ</name>
<dbReference type="EMBL" id="UOEH01000265">
    <property type="protein sequence ID" value="VAV99032.1"/>
    <property type="molecule type" value="Genomic_DNA"/>
</dbReference>
<evidence type="ECO:0000256" key="1">
    <source>
        <dbReference type="SAM" id="Phobius"/>
    </source>
</evidence>
<feature type="transmembrane region" description="Helical" evidence="1">
    <location>
        <begin position="6"/>
        <end position="30"/>
    </location>
</feature>
<dbReference type="AlphaFoldDB" id="A0A3B0S580"/>